<sequence>MHTSERLKEAKSILAAQLRQIRNEASLTGQALATEVGWPKSKVSKIENANQVPTEGDIREWCRVCNADDQTVDLIATVRNIDSMYIQWRRLEQTGLRHVQQSFMSLYRGTSQLRVFQHAPVPGLLQTPDYAAAHLRCIMEFRELPNDLEQAVEERVALQEVLRDGSKRFAFIFGEQALYARMCEPAAMVGQLERLTTMTYVPNVSLGILPIAAPRTVWPWEGFWIYDSDQVRCDTLPGQIRNKQPTDVAIYEKAFTALAESAVYGEAARALITAAATGFRET</sequence>
<accession>A0ABR7M299</accession>
<proteinExistence type="predicted"/>
<evidence type="ECO:0000259" key="1">
    <source>
        <dbReference type="PROSITE" id="PS50943"/>
    </source>
</evidence>
<dbReference type="SMART" id="SM00530">
    <property type="entry name" value="HTH_XRE"/>
    <property type="match status" value="1"/>
</dbReference>
<dbReference type="InterPro" id="IPR043917">
    <property type="entry name" value="DUF5753"/>
</dbReference>
<organism evidence="2 3">
    <name type="scientific">Actinomadura alba</name>
    <dbReference type="NCBI Taxonomy" id="406431"/>
    <lineage>
        <taxon>Bacteria</taxon>
        <taxon>Bacillati</taxon>
        <taxon>Actinomycetota</taxon>
        <taxon>Actinomycetes</taxon>
        <taxon>Streptosporangiales</taxon>
        <taxon>Thermomonosporaceae</taxon>
        <taxon>Actinomadura</taxon>
    </lineage>
</organism>
<dbReference type="RefSeq" id="WP_187247886.1">
    <property type="nucleotide sequence ID" value="NZ_BAAAOK010000003.1"/>
</dbReference>
<gene>
    <name evidence="2" type="ORF">HKK74_35950</name>
</gene>
<comment type="caution">
    <text evidence="2">The sequence shown here is derived from an EMBL/GenBank/DDBJ whole genome shotgun (WGS) entry which is preliminary data.</text>
</comment>
<keyword evidence="3" id="KW-1185">Reference proteome</keyword>
<dbReference type="EMBL" id="JABVEC010000050">
    <property type="protein sequence ID" value="MBC6470845.1"/>
    <property type="molecule type" value="Genomic_DNA"/>
</dbReference>
<dbReference type="InterPro" id="IPR001387">
    <property type="entry name" value="Cro/C1-type_HTH"/>
</dbReference>
<protein>
    <submittedName>
        <fullName evidence="2">Helix-turn-helix domain-containing protein</fullName>
    </submittedName>
</protein>
<reference evidence="2 3" key="1">
    <citation type="submission" date="2020-06" db="EMBL/GenBank/DDBJ databases">
        <title>Actinomadura xiongansis sp. nov., isolated from soil of Baiyangdian.</title>
        <authorList>
            <person name="Zhang X."/>
        </authorList>
    </citation>
    <scope>NUCLEOTIDE SEQUENCE [LARGE SCALE GENOMIC DNA]</scope>
    <source>
        <strain evidence="2 3">HBUM206468</strain>
    </source>
</reference>
<feature type="domain" description="HTH cro/C1-type" evidence="1">
    <location>
        <begin position="18"/>
        <end position="74"/>
    </location>
</feature>
<dbReference type="Pfam" id="PF19054">
    <property type="entry name" value="DUF5753"/>
    <property type="match status" value="1"/>
</dbReference>
<dbReference type="Proteomes" id="UP000805614">
    <property type="component" value="Unassembled WGS sequence"/>
</dbReference>
<dbReference type="SUPFAM" id="SSF47413">
    <property type="entry name" value="lambda repressor-like DNA-binding domains"/>
    <property type="match status" value="1"/>
</dbReference>
<name>A0ABR7M299_9ACTN</name>
<dbReference type="Pfam" id="PF13560">
    <property type="entry name" value="HTH_31"/>
    <property type="match status" value="1"/>
</dbReference>
<dbReference type="PROSITE" id="PS50943">
    <property type="entry name" value="HTH_CROC1"/>
    <property type="match status" value="1"/>
</dbReference>
<evidence type="ECO:0000313" key="3">
    <source>
        <dbReference type="Proteomes" id="UP000805614"/>
    </source>
</evidence>
<dbReference type="Gene3D" id="1.10.260.40">
    <property type="entry name" value="lambda repressor-like DNA-binding domains"/>
    <property type="match status" value="1"/>
</dbReference>
<dbReference type="CDD" id="cd00093">
    <property type="entry name" value="HTH_XRE"/>
    <property type="match status" value="1"/>
</dbReference>
<dbReference type="InterPro" id="IPR010982">
    <property type="entry name" value="Lambda_DNA-bd_dom_sf"/>
</dbReference>
<evidence type="ECO:0000313" key="2">
    <source>
        <dbReference type="EMBL" id="MBC6470845.1"/>
    </source>
</evidence>